<keyword evidence="7" id="KW-1185">Reference proteome</keyword>
<evidence type="ECO:0000256" key="4">
    <source>
        <dbReference type="ARBA" id="ARBA00023163"/>
    </source>
</evidence>
<dbReference type="Proteomes" id="UP000637002">
    <property type="component" value="Unassembled WGS sequence"/>
</dbReference>
<dbReference type="GO" id="GO:0000976">
    <property type="term" value="F:transcription cis-regulatory region binding"/>
    <property type="evidence" value="ECO:0007669"/>
    <property type="project" value="TreeGrafter"/>
</dbReference>
<dbReference type="Pfam" id="PF00126">
    <property type="entry name" value="HTH_1"/>
    <property type="match status" value="1"/>
</dbReference>
<dbReference type="InterPro" id="IPR000847">
    <property type="entry name" value="LysR_HTH_N"/>
</dbReference>
<name>A0A916XKE8_9HYPH</name>
<proteinExistence type="inferred from homology"/>
<evidence type="ECO:0000256" key="1">
    <source>
        <dbReference type="ARBA" id="ARBA00009437"/>
    </source>
</evidence>
<reference evidence="6" key="2">
    <citation type="submission" date="2020-09" db="EMBL/GenBank/DDBJ databases">
        <authorList>
            <person name="Sun Q."/>
            <person name="Zhou Y."/>
        </authorList>
    </citation>
    <scope>NUCLEOTIDE SEQUENCE</scope>
    <source>
        <strain evidence="6">CGMCC 1.12919</strain>
    </source>
</reference>
<evidence type="ECO:0000256" key="2">
    <source>
        <dbReference type="ARBA" id="ARBA00023015"/>
    </source>
</evidence>
<evidence type="ECO:0000313" key="6">
    <source>
        <dbReference type="EMBL" id="GGC81269.1"/>
    </source>
</evidence>
<gene>
    <name evidence="6" type="ORF">GCM10010994_44040</name>
</gene>
<dbReference type="PANTHER" id="PTHR30126:SF91">
    <property type="entry name" value="LYSR FAMILY TRANSCRIPTIONAL REGULATOR"/>
    <property type="match status" value="1"/>
</dbReference>
<evidence type="ECO:0000256" key="3">
    <source>
        <dbReference type="ARBA" id="ARBA00023125"/>
    </source>
</evidence>
<dbReference type="InterPro" id="IPR005119">
    <property type="entry name" value="LysR_subst-bd"/>
</dbReference>
<comment type="caution">
    <text evidence="6">The sequence shown here is derived from an EMBL/GenBank/DDBJ whole genome shotgun (WGS) entry which is preliminary data.</text>
</comment>
<evidence type="ECO:0000313" key="7">
    <source>
        <dbReference type="Proteomes" id="UP000637002"/>
    </source>
</evidence>
<keyword evidence="4" id="KW-0804">Transcription</keyword>
<dbReference type="EMBL" id="BMGG01000008">
    <property type="protein sequence ID" value="GGC81269.1"/>
    <property type="molecule type" value="Genomic_DNA"/>
</dbReference>
<accession>A0A916XKE8</accession>
<organism evidence="6 7">
    <name type="scientific">Chelatococcus reniformis</name>
    <dbReference type="NCBI Taxonomy" id="1494448"/>
    <lineage>
        <taxon>Bacteria</taxon>
        <taxon>Pseudomonadati</taxon>
        <taxon>Pseudomonadota</taxon>
        <taxon>Alphaproteobacteria</taxon>
        <taxon>Hyphomicrobiales</taxon>
        <taxon>Chelatococcaceae</taxon>
        <taxon>Chelatococcus</taxon>
    </lineage>
</organism>
<evidence type="ECO:0000259" key="5">
    <source>
        <dbReference type="PROSITE" id="PS50931"/>
    </source>
</evidence>
<dbReference type="PROSITE" id="PS50931">
    <property type="entry name" value="HTH_LYSR"/>
    <property type="match status" value="1"/>
</dbReference>
<dbReference type="GO" id="GO:0003700">
    <property type="term" value="F:DNA-binding transcription factor activity"/>
    <property type="evidence" value="ECO:0007669"/>
    <property type="project" value="InterPro"/>
</dbReference>
<dbReference type="PANTHER" id="PTHR30126">
    <property type="entry name" value="HTH-TYPE TRANSCRIPTIONAL REGULATOR"/>
    <property type="match status" value="1"/>
</dbReference>
<dbReference type="SUPFAM" id="SSF46785">
    <property type="entry name" value="Winged helix' DNA-binding domain"/>
    <property type="match status" value="1"/>
</dbReference>
<reference evidence="6" key="1">
    <citation type="journal article" date="2014" name="Int. J. Syst. Evol. Microbiol.">
        <title>Complete genome sequence of Corynebacterium casei LMG S-19264T (=DSM 44701T), isolated from a smear-ripened cheese.</title>
        <authorList>
            <consortium name="US DOE Joint Genome Institute (JGI-PGF)"/>
            <person name="Walter F."/>
            <person name="Albersmeier A."/>
            <person name="Kalinowski J."/>
            <person name="Ruckert C."/>
        </authorList>
    </citation>
    <scope>NUCLEOTIDE SEQUENCE</scope>
    <source>
        <strain evidence="6">CGMCC 1.12919</strain>
    </source>
</reference>
<dbReference type="Pfam" id="PF03466">
    <property type="entry name" value="LysR_substrate"/>
    <property type="match status" value="1"/>
</dbReference>
<keyword evidence="3" id="KW-0238">DNA-binding</keyword>
<dbReference type="FunFam" id="1.10.10.10:FF:000001">
    <property type="entry name" value="LysR family transcriptional regulator"/>
    <property type="match status" value="1"/>
</dbReference>
<dbReference type="Gene3D" id="1.10.10.10">
    <property type="entry name" value="Winged helix-like DNA-binding domain superfamily/Winged helix DNA-binding domain"/>
    <property type="match status" value="1"/>
</dbReference>
<dbReference type="AlphaFoldDB" id="A0A916XKE8"/>
<feature type="domain" description="HTH lysR-type" evidence="5">
    <location>
        <begin position="1"/>
        <end position="58"/>
    </location>
</feature>
<dbReference type="InterPro" id="IPR036390">
    <property type="entry name" value="WH_DNA-bd_sf"/>
</dbReference>
<dbReference type="PRINTS" id="PR00039">
    <property type="entry name" value="HTHLYSR"/>
</dbReference>
<dbReference type="SUPFAM" id="SSF53850">
    <property type="entry name" value="Periplasmic binding protein-like II"/>
    <property type="match status" value="1"/>
</dbReference>
<dbReference type="RefSeq" id="WP_188611322.1">
    <property type="nucleotide sequence ID" value="NZ_BMGG01000008.1"/>
</dbReference>
<keyword evidence="2" id="KW-0805">Transcription regulation</keyword>
<dbReference type="InterPro" id="IPR036388">
    <property type="entry name" value="WH-like_DNA-bd_sf"/>
</dbReference>
<comment type="similarity">
    <text evidence="1">Belongs to the LysR transcriptional regulatory family.</text>
</comment>
<sequence length="303" mass="33058">MTFEQMKIFLEAAHYGSFTHAAEKLGLTQSAVSISIKKLEEKHGVMLFDRSGRRLVLTEAGQVLLSEAERILRDVELTIRRVESRRSPADRYPIVACTQNAYDQWIPELIARIGGESAMPKVDLLRGSADEVSAWVMRGTADVGVTETMPSHPQFRHLGVFADRIILCAAPERASGISSALSWGDLAEHGPLLWEQSDLTPVILAALASHRVSLRGIAHPRLRLTSTMAVLTALRSGRFIGLVPERAAATALASATLSRVGRLEVPLRYWMFALREREIEPFASLVARAAGEATRAAAGVGAD</sequence>
<dbReference type="Gene3D" id="3.40.190.10">
    <property type="entry name" value="Periplasmic binding protein-like II"/>
    <property type="match status" value="2"/>
</dbReference>
<protein>
    <recommendedName>
        <fullName evidence="5">HTH lysR-type domain-containing protein</fullName>
    </recommendedName>
</protein>